<dbReference type="InterPro" id="IPR015381">
    <property type="entry name" value="XLF-like_N"/>
</dbReference>
<evidence type="ECO:0000256" key="8">
    <source>
        <dbReference type="SAM" id="MobiDB-lite"/>
    </source>
</evidence>
<accession>A0A146LEZ4</accession>
<dbReference type="EMBL" id="GDHC01013519">
    <property type="protein sequence ID" value="JAQ05110.1"/>
    <property type="molecule type" value="Transcribed_RNA"/>
</dbReference>
<protein>
    <recommendedName>
        <fullName evidence="7">Non-homologous end-joining factor 1</fullName>
    </recommendedName>
</protein>
<evidence type="ECO:0000256" key="1">
    <source>
        <dbReference type="ARBA" id="ARBA00004123"/>
    </source>
</evidence>
<dbReference type="Gene3D" id="2.170.210.10">
    <property type="entry name" value="DNA double-strand break repair and VJ recombination XRCC4, N-terminal"/>
    <property type="match status" value="1"/>
</dbReference>
<dbReference type="Gene3D" id="1.10.287.450">
    <property type="entry name" value="Helix hairpin bin"/>
    <property type="match status" value="1"/>
</dbReference>
<organism evidence="10">
    <name type="scientific">Lygus hesperus</name>
    <name type="common">Western plant bug</name>
    <dbReference type="NCBI Taxonomy" id="30085"/>
    <lineage>
        <taxon>Eukaryota</taxon>
        <taxon>Metazoa</taxon>
        <taxon>Ecdysozoa</taxon>
        <taxon>Arthropoda</taxon>
        <taxon>Hexapoda</taxon>
        <taxon>Insecta</taxon>
        <taxon>Pterygota</taxon>
        <taxon>Neoptera</taxon>
        <taxon>Paraneoptera</taxon>
        <taxon>Hemiptera</taxon>
        <taxon>Heteroptera</taxon>
        <taxon>Panheteroptera</taxon>
        <taxon>Cimicomorpha</taxon>
        <taxon>Miridae</taxon>
        <taxon>Mirini</taxon>
        <taxon>Lygus</taxon>
    </lineage>
</organism>
<comment type="similarity">
    <text evidence="6">Belongs to the XRCC4-XLF family. XLF subfamily.</text>
</comment>
<dbReference type="GO" id="GO:0045027">
    <property type="term" value="F:DNA end binding"/>
    <property type="evidence" value="ECO:0007669"/>
    <property type="project" value="TreeGrafter"/>
</dbReference>
<evidence type="ECO:0000256" key="7">
    <source>
        <dbReference type="ARBA" id="ARBA00044529"/>
    </source>
</evidence>
<keyword evidence="4" id="KW-0234">DNA repair</keyword>
<feature type="domain" description="XLF-like N-terminal" evidence="9">
    <location>
        <begin position="8"/>
        <end position="101"/>
    </location>
</feature>
<dbReference type="InterPro" id="IPR038051">
    <property type="entry name" value="XRCC4-like_N_sf"/>
</dbReference>
<proteinExistence type="inferred from homology"/>
<dbReference type="PANTHER" id="PTHR32235">
    <property type="entry name" value="NON-HOMOLOGOUS END-JOINING FACTOR 1"/>
    <property type="match status" value="1"/>
</dbReference>
<gene>
    <name evidence="10" type="ORF">g.89586</name>
</gene>
<reference evidence="10" key="1">
    <citation type="journal article" date="2016" name="Gigascience">
        <title>De novo construction of an expanded transcriptome assembly for the western tarnished plant bug, Lygus hesperus.</title>
        <authorList>
            <person name="Tassone E.E."/>
            <person name="Geib S.M."/>
            <person name="Hall B."/>
            <person name="Fabrick J.A."/>
            <person name="Brent C.S."/>
            <person name="Hull J.J."/>
        </authorList>
    </citation>
    <scope>NUCLEOTIDE SEQUENCE</scope>
</reference>
<evidence type="ECO:0000256" key="6">
    <source>
        <dbReference type="ARBA" id="ARBA00025747"/>
    </source>
</evidence>
<dbReference type="CDD" id="cd22285">
    <property type="entry name" value="HD_XLF_N"/>
    <property type="match status" value="1"/>
</dbReference>
<name>A0A146LEZ4_LYGHE</name>
<dbReference type="AlphaFoldDB" id="A0A146LEZ4"/>
<feature type="region of interest" description="Disordered" evidence="8">
    <location>
        <begin position="211"/>
        <end position="253"/>
    </location>
</feature>
<evidence type="ECO:0000256" key="4">
    <source>
        <dbReference type="ARBA" id="ARBA00023204"/>
    </source>
</evidence>
<dbReference type="GO" id="GO:0032807">
    <property type="term" value="C:DNA ligase IV complex"/>
    <property type="evidence" value="ECO:0007669"/>
    <property type="project" value="TreeGrafter"/>
</dbReference>
<dbReference type="PANTHER" id="PTHR32235:SF1">
    <property type="entry name" value="NON-HOMOLOGOUS END-JOINING FACTOR 1"/>
    <property type="match status" value="1"/>
</dbReference>
<keyword evidence="2" id="KW-0227">DNA damage</keyword>
<evidence type="ECO:0000256" key="2">
    <source>
        <dbReference type="ARBA" id="ARBA00022763"/>
    </source>
</evidence>
<evidence type="ECO:0000256" key="3">
    <source>
        <dbReference type="ARBA" id="ARBA00023125"/>
    </source>
</evidence>
<keyword evidence="5" id="KW-0539">Nucleus</keyword>
<sequence>MNLIYRDGSENFYMRKEVEGNQITVCVTNLKSLWRSRMTQDDILGLFRRQNPLLQAKSEWIMTYVHSCLDSKESSTCVKVDDTNKTLSLNLVNQASEVKVKLHLILHIQDDQEFFREVTNPLVAVVIQLMDQRSKLLALVKSKDLELREYKLEGAEITRKNVETNEVMEKEFLNESLFEFLDKTRTNQLCTELNLSPDLSQIFAEVTRLKKDVPSTSNEPTPPSPVLADRNGTKLSPVKPQSKRPLGNETIVQVPRSKLRKKNFNL</sequence>
<evidence type="ECO:0000259" key="9">
    <source>
        <dbReference type="Pfam" id="PF09302"/>
    </source>
</evidence>
<evidence type="ECO:0000313" key="10">
    <source>
        <dbReference type="EMBL" id="JAQ05110.1"/>
    </source>
</evidence>
<dbReference type="Pfam" id="PF09302">
    <property type="entry name" value="XLF"/>
    <property type="match status" value="1"/>
</dbReference>
<keyword evidence="3" id="KW-0238">DNA-binding</keyword>
<dbReference type="InterPro" id="IPR052287">
    <property type="entry name" value="NHEJ_factor"/>
</dbReference>
<evidence type="ECO:0000256" key="5">
    <source>
        <dbReference type="ARBA" id="ARBA00023242"/>
    </source>
</evidence>
<comment type="subcellular location">
    <subcellularLocation>
        <location evidence="1">Nucleus</location>
    </subcellularLocation>
</comment>
<dbReference type="GO" id="GO:0006303">
    <property type="term" value="P:double-strand break repair via nonhomologous end joining"/>
    <property type="evidence" value="ECO:0007669"/>
    <property type="project" value="TreeGrafter"/>
</dbReference>